<keyword evidence="2" id="KW-1185">Reference proteome</keyword>
<accession>A0A401M1C6</accession>
<name>A0A401M1C6_9BACE</name>
<dbReference type="AlphaFoldDB" id="A0A401M1C6"/>
<evidence type="ECO:0000313" key="1">
    <source>
        <dbReference type="EMBL" id="GCB37622.1"/>
    </source>
</evidence>
<comment type="caution">
    <text evidence="1">The sequence shown here is derived from an EMBL/GenBank/DDBJ whole genome shotgun (WGS) entry which is preliminary data.</text>
</comment>
<organism evidence="1 2">
    <name type="scientific">Bacteroides faecalis</name>
    <dbReference type="NCBI Taxonomy" id="2447885"/>
    <lineage>
        <taxon>Bacteria</taxon>
        <taxon>Pseudomonadati</taxon>
        <taxon>Bacteroidota</taxon>
        <taxon>Bacteroidia</taxon>
        <taxon>Bacteroidales</taxon>
        <taxon>Bacteroidaceae</taxon>
        <taxon>Bacteroides</taxon>
    </lineage>
</organism>
<gene>
    <name evidence="1" type="ORF">KGMB02408_45670</name>
</gene>
<dbReference type="Proteomes" id="UP000288079">
    <property type="component" value="Unassembled WGS sequence"/>
</dbReference>
<sequence>MTLGDTLLLYLTFVEGIRRVSNRGYTLTSEQIPVTPNNTLCYILSEPTKQLTIELIEKLCIRIGIYGYYFRPARNLKLKPIEECHNRYIEIKAFRAMIDNNIV</sequence>
<evidence type="ECO:0000313" key="2">
    <source>
        <dbReference type="Proteomes" id="UP000288079"/>
    </source>
</evidence>
<dbReference type="EMBL" id="BHWB01000030">
    <property type="protein sequence ID" value="GCB37622.1"/>
    <property type="molecule type" value="Genomic_DNA"/>
</dbReference>
<reference evidence="1 2" key="1">
    <citation type="submission" date="2018-10" db="EMBL/GenBank/DDBJ databases">
        <title>Draft Genome Sequence of Bacteroides sp. KCTC 15687.</title>
        <authorList>
            <person name="Yu S.Y."/>
            <person name="Kim J.S."/>
            <person name="Oh B.S."/>
            <person name="Park S.H."/>
            <person name="Kang S.W."/>
            <person name="Park J.E."/>
            <person name="Choi S.H."/>
            <person name="Han K.I."/>
            <person name="Lee K.C."/>
            <person name="Eom M.K."/>
            <person name="Suh M.K."/>
            <person name="Lee D.H."/>
            <person name="Yoon H."/>
            <person name="Kim B."/>
            <person name="Yang S.J."/>
            <person name="Lee J.S."/>
            <person name="Lee J.H."/>
        </authorList>
    </citation>
    <scope>NUCLEOTIDE SEQUENCE [LARGE SCALE GENOMIC DNA]</scope>
    <source>
        <strain evidence="1 2">KCTC 15687</strain>
    </source>
</reference>
<proteinExistence type="predicted"/>
<protein>
    <submittedName>
        <fullName evidence="1">Uncharacterized protein</fullName>
    </submittedName>
</protein>